<feature type="region of interest" description="Disordered" evidence="1">
    <location>
        <begin position="159"/>
        <end position="186"/>
    </location>
</feature>
<evidence type="ECO:0000256" key="1">
    <source>
        <dbReference type="SAM" id="MobiDB-lite"/>
    </source>
</evidence>
<organism evidence="2 3">
    <name type="scientific">Meloidogyne incognita</name>
    <name type="common">Southern root-knot nematode worm</name>
    <name type="synonym">Oxyuris incognita</name>
    <dbReference type="NCBI Taxonomy" id="6306"/>
    <lineage>
        <taxon>Eukaryota</taxon>
        <taxon>Metazoa</taxon>
        <taxon>Ecdysozoa</taxon>
        <taxon>Nematoda</taxon>
        <taxon>Chromadorea</taxon>
        <taxon>Rhabditida</taxon>
        <taxon>Tylenchina</taxon>
        <taxon>Tylenchomorpha</taxon>
        <taxon>Tylenchoidea</taxon>
        <taxon>Meloidogynidae</taxon>
        <taxon>Meloidogyninae</taxon>
        <taxon>Meloidogyne</taxon>
        <taxon>Meloidogyne incognita group</taxon>
    </lineage>
</organism>
<dbReference type="WBParaSite" id="Minc3s00002g00096">
    <property type="protein sequence ID" value="Minc3s00002g00096"/>
    <property type="gene ID" value="Minc3s00002g00096"/>
</dbReference>
<feature type="region of interest" description="Disordered" evidence="1">
    <location>
        <begin position="1"/>
        <end position="58"/>
    </location>
</feature>
<keyword evidence="2" id="KW-1185">Reference proteome</keyword>
<sequence length="291" mass="33456">MVINPQEEIGIKNEKMEGGNGSVNHHNMGAQAVEKPKEQEENKVNGSTNEQIEKQDKEKVKENKVYSKLIEEIHWHLGYRPTNDRPTDQKKKVIQTVANLLVPYVEKFSRVEEKVQYAYVAGSIIVKALTIARQINKYKEMVENVEEKMLKIKEEKGRVNKNGSEEGTEVEEGGRVEGEEEEDKEKEKINKEIAQLFVEAEKLKNLFGPQVYNDDMPVIWNVKNQIGMIKSNSTPFFRVISEIESKFINEDDEGGERVVIEGMKNELMEAERVVIITGNILNFINDLRHNI</sequence>
<proteinExistence type="predicted"/>
<dbReference type="Proteomes" id="UP000887563">
    <property type="component" value="Unplaced"/>
</dbReference>
<evidence type="ECO:0000313" key="3">
    <source>
        <dbReference type="WBParaSite" id="Minc3s00002g00096"/>
    </source>
</evidence>
<accession>A0A914KH99</accession>
<reference evidence="3" key="1">
    <citation type="submission" date="2022-11" db="UniProtKB">
        <authorList>
            <consortium name="WormBaseParasite"/>
        </authorList>
    </citation>
    <scope>IDENTIFICATION</scope>
</reference>
<evidence type="ECO:0000313" key="2">
    <source>
        <dbReference type="Proteomes" id="UP000887563"/>
    </source>
</evidence>
<dbReference type="AlphaFoldDB" id="A0A914KH99"/>
<name>A0A914KH99_MELIC</name>
<feature type="compositionally biased region" description="Basic and acidic residues" evidence="1">
    <location>
        <begin position="34"/>
        <end position="43"/>
    </location>
</feature>
<protein>
    <submittedName>
        <fullName evidence="3">Uncharacterized protein</fullName>
    </submittedName>
</protein>